<protein>
    <submittedName>
        <fullName evidence="1">Uncharacterized protein</fullName>
    </submittedName>
</protein>
<dbReference type="GO" id="GO:0003676">
    <property type="term" value="F:nucleic acid binding"/>
    <property type="evidence" value="ECO:0007669"/>
    <property type="project" value="InterPro"/>
</dbReference>
<evidence type="ECO:0000313" key="1">
    <source>
        <dbReference type="EMBL" id="GGC69732.1"/>
    </source>
</evidence>
<organism evidence="1 2">
    <name type="scientific">Hoyosella rhizosphaerae</name>
    <dbReference type="NCBI Taxonomy" id="1755582"/>
    <lineage>
        <taxon>Bacteria</taxon>
        <taxon>Bacillati</taxon>
        <taxon>Actinomycetota</taxon>
        <taxon>Actinomycetes</taxon>
        <taxon>Mycobacteriales</taxon>
        <taxon>Hoyosellaceae</taxon>
        <taxon>Hoyosella</taxon>
    </lineage>
</organism>
<proteinExistence type="predicted"/>
<dbReference type="InterPro" id="IPR011856">
    <property type="entry name" value="tRNA_endonuc-like_dom_sf"/>
</dbReference>
<dbReference type="Gene3D" id="3.40.1350.10">
    <property type="match status" value="1"/>
</dbReference>
<dbReference type="EMBL" id="BMJH01000002">
    <property type="protein sequence ID" value="GGC69732.1"/>
    <property type="molecule type" value="Genomic_DNA"/>
</dbReference>
<dbReference type="AlphaFoldDB" id="A0A916XFK4"/>
<name>A0A916XFK4_9ACTN</name>
<reference evidence="1" key="1">
    <citation type="journal article" date="2014" name="Int. J. Syst. Evol. Microbiol.">
        <title>Complete genome sequence of Corynebacterium casei LMG S-19264T (=DSM 44701T), isolated from a smear-ripened cheese.</title>
        <authorList>
            <consortium name="US DOE Joint Genome Institute (JGI-PGF)"/>
            <person name="Walter F."/>
            <person name="Albersmeier A."/>
            <person name="Kalinowski J."/>
            <person name="Ruckert C."/>
        </authorList>
    </citation>
    <scope>NUCLEOTIDE SEQUENCE</scope>
    <source>
        <strain evidence="1">CGMCC 1.15478</strain>
    </source>
</reference>
<sequence>MFVFTIDGPEAQPMQQASLSQLGVLEEKHLEQWIVTHPGVLGDDIKIIATQYNSWSSDFGDLTKERLDVLGLDSSGQTVVVELKRGSDSRIHLQAITYASLVAGFTKETLAEAHADYLNKLNPTGEPISADQAMRMLTDHVVDEWDEVVLTIPKIILLAEDFTAQTYTTVEWLTNLTDSLVIEMHTVNVFVTADSPSQRCAVFRRLYPVVDPSLRILTPDSAAKANAVAEIIAEKKVQSRAARSAHILFDHSAIAEGSTLQLRVRGSISLDLAEQIEQWIVTDPARGEAVWVRNRQSPLRWRADQEYDRVWTPTALAKHIIEQATGIARDAVPGGDVWYLGEHNLLELARRAYAAGAPAD</sequence>
<dbReference type="Proteomes" id="UP000641514">
    <property type="component" value="Unassembled WGS sequence"/>
</dbReference>
<keyword evidence="2" id="KW-1185">Reference proteome</keyword>
<evidence type="ECO:0000313" key="2">
    <source>
        <dbReference type="Proteomes" id="UP000641514"/>
    </source>
</evidence>
<accession>A0A916XFK4</accession>
<reference evidence="1" key="2">
    <citation type="submission" date="2020-09" db="EMBL/GenBank/DDBJ databases">
        <authorList>
            <person name="Sun Q."/>
            <person name="Zhou Y."/>
        </authorList>
    </citation>
    <scope>NUCLEOTIDE SEQUENCE</scope>
    <source>
        <strain evidence="1">CGMCC 1.15478</strain>
    </source>
</reference>
<gene>
    <name evidence="1" type="ORF">GCM10011410_23210</name>
</gene>
<comment type="caution">
    <text evidence="1">The sequence shown here is derived from an EMBL/GenBank/DDBJ whole genome shotgun (WGS) entry which is preliminary data.</text>
</comment>
<dbReference type="RefSeq" id="WP_188674715.1">
    <property type="nucleotide sequence ID" value="NZ_BMJH01000002.1"/>
</dbReference>